<accession>A0A833S4B0</accession>
<reference evidence="1" key="1">
    <citation type="submission" date="2020-04" db="EMBL/GenBank/DDBJ databases">
        <title>Hybrid Assembly of Korean Phytophthora infestans isolates.</title>
        <authorList>
            <person name="Prokchorchik M."/>
            <person name="Lee Y."/>
            <person name="Seo J."/>
            <person name="Cho J.-H."/>
            <person name="Park Y.-E."/>
            <person name="Jang D.-C."/>
            <person name="Im J.-S."/>
            <person name="Choi J.-G."/>
            <person name="Park H.-J."/>
            <person name="Lee G.-B."/>
            <person name="Lee Y.-G."/>
            <person name="Hong S.-Y."/>
            <person name="Cho K."/>
            <person name="Sohn K.H."/>
        </authorList>
    </citation>
    <scope>NUCLEOTIDE SEQUENCE</scope>
    <source>
        <strain evidence="1">KR_1_A1</strain>
    </source>
</reference>
<comment type="caution">
    <text evidence="1">The sequence shown here is derived from an EMBL/GenBank/DDBJ whole genome shotgun (WGS) entry which is preliminary data.</text>
</comment>
<proteinExistence type="predicted"/>
<protein>
    <submittedName>
        <fullName evidence="1">Uncharacterized protein</fullName>
    </submittedName>
</protein>
<dbReference type="AlphaFoldDB" id="A0A833S4B0"/>
<evidence type="ECO:0000313" key="2">
    <source>
        <dbReference type="Proteomes" id="UP000602510"/>
    </source>
</evidence>
<evidence type="ECO:0000313" key="1">
    <source>
        <dbReference type="EMBL" id="KAF4028742.1"/>
    </source>
</evidence>
<dbReference type="EMBL" id="WSZM01000974">
    <property type="protein sequence ID" value="KAF4028742.1"/>
    <property type="molecule type" value="Genomic_DNA"/>
</dbReference>
<organism evidence="1 2">
    <name type="scientific">Phytophthora infestans</name>
    <name type="common">Potato late blight agent</name>
    <name type="synonym">Botrytis infestans</name>
    <dbReference type="NCBI Taxonomy" id="4787"/>
    <lineage>
        <taxon>Eukaryota</taxon>
        <taxon>Sar</taxon>
        <taxon>Stramenopiles</taxon>
        <taxon>Oomycota</taxon>
        <taxon>Peronosporomycetes</taxon>
        <taxon>Peronosporales</taxon>
        <taxon>Peronosporaceae</taxon>
        <taxon>Phytophthora</taxon>
    </lineage>
</organism>
<keyword evidence="2" id="KW-1185">Reference proteome</keyword>
<sequence>MSTLTFRSELLHYVVLKDIDVSFVRMTPKMTVILDSHSGNQITGLQLAPLSSAWRLITELSSKTPHSRTMLKSAIKLDLDDARAAWDENGIGRTKRADQRRVKIISNV</sequence>
<gene>
    <name evidence="1" type="ORF">GN244_ATG19564</name>
</gene>
<name>A0A833S4B0_PHYIN</name>
<dbReference type="Proteomes" id="UP000602510">
    <property type="component" value="Unassembled WGS sequence"/>
</dbReference>